<proteinExistence type="predicted"/>
<evidence type="ECO:0000313" key="2">
    <source>
        <dbReference type="Proteomes" id="UP000629619"/>
    </source>
</evidence>
<reference evidence="1" key="1">
    <citation type="submission" date="2021-01" db="EMBL/GenBank/DDBJ databases">
        <title>Whole genome shotgun sequence of Actinoplanes siamensis NBRC 109076.</title>
        <authorList>
            <person name="Komaki H."/>
            <person name="Tamura T."/>
        </authorList>
    </citation>
    <scope>NUCLEOTIDE SEQUENCE</scope>
    <source>
        <strain evidence="1">NBRC 109076</strain>
    </source>
</reference>
<dbReference type="EMBL" id="BOMW01000020">
    <property type="protein sequence ID" value="GIF04635.1"/>
    <property type="molecule type" value="Genomic_DNA"/>
</dbReference>
<dbReference type="Proteomes" id="UP000629619">
    <property type="component" value="Unassembled WGS sequence"/>
</dbReference>
<evidence type="ECO:0000313" key="1">
    <source>
        <dbReference type="EMBL" id="GIF04635.1"/>
    </source>
</evidence>
<organism evidence="1 2">
    <name type="scientific">Actinoplanes siamensis</name>
    <dbReference type="NCBI Taxonomy" id="1223317"/>
    <lineage>
        <taxon>Bacteria</taxon>
        <taxon>Bacillati</taxon>
        <taxon>Actinomycetota</taxon>
        <taxon>Actinomycetes</taxon>
        <taxon>Micromonosporales</taxon>
        <taxon>Micromonosporaceae</taxon>
        <taxon>Actinoplanes</taxon>
    </lineage>
</organism>
<keyword evidence="2" id="KW-1185">Reference proteome</keyword>
<protein>
    <submittedName>
        <fullName evidence="1">Uncharacterized protein</fullName>
    </submittedName>
</protein>
<dbReference type="AlphaFoldDB" id="A0A919N5A2"/>
<sequence>MNGRARTRRWTFHRVRTSPGALSLLLNQLRGISLRNSAHAAEHLLSLLAAGPHPDLGMEPELWILLAEFLNQRSSA</sequence>
<accession>A0A919N5A2</accession>
<name>A0A919N5A2_9ACTN</name>
<gene>
    <name evidence="1" type="ORF">Asi03nite_21730</name>
</gene>
<comment type="caution">
    <text evidence="1">The sequence shown here is derived from an EMBL/GenBank/DDBJ whole genome shotgun (WGS) entry which is preliminary data.</text>
</comment>